<dbReference type="EMBL" id="KZ678454">
    <property type="protein sequence ID" value="PSR83753.1"/>
    <property type="molecule type" value="Genomic_DNA"/>
</dbReference>
<evidence type="ECO:0008006" key="3">
    <source>
        <dbReference type="Google" id="ProtNLM"/>
    </source>
</evidence>
<accession>A0A2T3A6E4</accession>
<reference evidence="1 2" key="1">
    <citation type="journal article" date="2018" name="Mycol. Prog.">
        <title>Coniella lustricola, a new species from submerged detritus.</title>
        <authorList>
            <person name="Raudabaugh D.B."/>
            <person name="Iturriaga T."/>
            <person name="Carver A."/>
            <person name="Mondo S."/>
            <person name="Pangilinan J."/>
            <person name="Lipzen A."/>
            <person name="He G."/>
            <person name="Amirebrahimi M."/>
            <person name="Grigoriev I.V."/>
            <person name="Miller A.N."/>
        </authorList>
    </citation>
    <scope>NUCLEOTIDE SEQUENCE [LARGE SCALE GENOMIC DNA]</scope>
    <source>
        <strain evidence="1 2">B22-T-1</strain>
    </source>
</reference>
<dbReference type="SUPFAM" id="SSF52047">
    <property type="entry name" value="RNI-like"/>
    <property type="match status" value="1"/>
</dbReference>
<gene>
    <name evidence="1" type="ORF">BD289DRAFT_369508</name>
</gene>
<name>A0A2T3A6E4_9PEZI</name>
<proteinExistence type="predicted"/>
<evidence type="ECO:0000313" key="1">
    <source>
        <dbReference type="EMBL" id="PSR83753.1"/>
    </source>
</evidence>
<organism evidence="1 2">
    <name type="scientific">Coniella lustricola</name>
    <dbReference type="NCBI Taxonomy" id="2025994"/>
    <lineage>
        <taxon>Eukaryota</taxon>
        <taxon>Fungi</taxon>
        <taxon>Dikarya</taxon>
        <taxon>Ascomycota</taxon>
        <taxon>Pezizomycotina</taxon>
        <taxon>Sordariomycetes</taxon>
        <taxon>Sordariomycetidae</taxon>
        <taxon>Diaporthales</taxon>
        <taxon>Schizoparmaceae</taxon>
        <taxon>Coniella</taxon>
    </lineage>
</organism>
<dbReference type="Proteomes" id="UP000241462">
    <property type="component" value="Unassembled WGS sequence"/>
</dbReference>
<dbReference type="Gene3D" id="3.80.10.10">
    <property type="entry name" value="Ribonuclease Inhibitor"/>
    <property type="match status" value="1"/>
</dbReference>
<dbReference type="OrthoDB" id="10028886at2759"/>
<protein>
    <recommendedName>
        <fullName evidence="3">F-box domain-containing protein</fullName>
    </recommendedName>
</protein>
<keyword evidence="2" id="KW-1185">Reference proteome</keyword>
<dbReference type="STRING" id="2025994.A0A2T3A6E4"/>
<evidence type="ECO:0000313" key="2">
    <source>
        <dbReference type="Proteomes" id="UP000241462"/>
    </source>
</evidence>
<dbReference type="AlphaFoldDB" id="A0A2T3A6E4"/>
<sequence length="478" mass="53801">MRPDIPQEIWWLVCQELQEQRDRQSLLSAALVCESWAQHALPLLYSIHDASVSDETYTTIDNGKYKWAGLWRSIILSSIGVTQFPYCLWLKSLYLSDLEQLLRDVAISATLRPKFFEGRMADFEILSRSSKTRAGKPILEWQKIIEQVGDSITSFAKHAADKENKAVQLTILEGANLPTQLLSVWTSRLSTLTTLTIRDGSVLTEEVATSIRDNCPAFNDLTCFNIRGQTVDENMSAFFRTLRPNSLESFAVLSSNEIGYNTLDGLMQHSESLRNLTLSSLQSSNLPFLHLLSRCKYLEQLTIEPSTPSSPNVWAPGDNDPLLELSTWLKDCKYLHQLVIKDLGGASKLLAEVLKSPDLRLKGLTVKLIDDDVNFYTAIGRQADLESLAFRSTADVSDPIELRHDLFMDSICACGKLKELDTMLLEQVPLTCDDLCQISERLPNIESLSFDGECECHPSMYLRLQVFASLGSAFVRFQ</sequence>
<dbReference type="InterPro" id="IPR032675">
    <property type="entry name" value="LRR_dom_sf"/>
</dbReference>
<dbReference type="InParanoid" id="A0A2T3A6E4"/>